<dbReference type="Gene3D" id="3.30.70.270">
    <property type="match status" value="1"/>
</dbReference>
<dbReference type="InterPro" id="IPR036397">
    <property type="entry name" value="RNaseH_sf"/>
</dbReference>
<reference evidence="2" key="2">
    <citation type="journal article" date="2024" name="Plant">
        <title>Genomic evolution and insights into agronomic trait innovations of Sesamum species.</title>
        <authorList>
            <person name="Miao H."/>
            <person name="Wang L."/>
            <person name="Qu L."/>
            <person name="Liu H."/>
            <person name="Sun Y."/>
            <person name="Le M."/>
            <person name="Wang Q."/>
            <person name="Wei S."/>
            <person name="Zheng Y."/>
            <person name="Lin W."/>
            <person name="Duan Y."/>
            <person name="Cao H."/>
            <person name="Xiong S."/>
            <person name="Wang X."/>
            <person name="Wei L."/>
            <person name="Li C."/>
            <person name="Ma Q."/>
            <person name="Ju M."/>
            <person name="Zhao R."/>
            <person name="Li G."/>
            <person name="Mu C."/>
            <person name="Tian Q."/>
            <person name="Mei H."/>
            <person name="Zhang T."/>
            <person name="Gao T."/>
            <person name="Zhang H."/>
        </authorList>
    </citation>
    <scope>NUCLEOTIDE SEQUENCE</scope>
    <source>
        <strain evidence="2">G02</strain>
    </source>
</reference>
<name>A0AAW2T5H2_SESRA</name>
<evidence type="ECO:0000313" key="2">
    <source>
        <dbReference type="EMBL" id="KAL0399974.1"/>
    </source>
</evidence>
<dbReference type="AlphaFoldDB" id="A0AAW2T5H2"/>
<evidence type="ECO:0000259" key="1">
    <source>
        <dbReference type="Pfam" id="PF13456"/>
    </source>
</evidence>
<dbReference type="PANTHER" id="PTHR48475:SF2">
    <property type="entry name" value="RIBONUCLEASE H"/>
    <property type="match status" value="1"/>
</dbReference>
<comment type="caution">
    <text evidence="2">The sequence shown here is derived from an EMBL/GenBank/DDBJ whole genome shotgun (WGS) entry which is preliminary data.</text>
</comment>
<protein>
    <recommendedName>
        <fullName evidence="1">RNase H type-1 domain-containing protein</fullName>
    </recommendedName>
</protein>
<organism evidence="2">
    <name type="scientific">Sesamum radiatum</name>
    <name type="common">Black benniseed</name>
    <dbReference type="NCBI Taxonomy" id="300843"/>
    <lineage>
        <taxon>Eukaryota</taxon>
        <taxon>Viridiplantae</taxon>
        <taxon>Streptophyta</taxon>
        <taxon>Embryophyta</taxon>
        <taxon>Tracheophyta</taxon>
        <taxon>Spermatophyta</taxon>
        <taxon>Magnoliopsida</taxon>
        <taxon>eudicotyledons</taxon>
        <taxon>Gunneridae</taxon>
        <taxon>Pentapetalae</taxon>
        <taxon>asterids</taxon>
        <taxon>lamiids</taxon>
        <taxon>Lamiales</taxon>
        <taxon>Pedaliaceae</taxon>
        <taxon>Sesamum</taxon>
    </lineage>
</organism>
<dbReference type="InterPro" id="IPR043502">
    <property type="entry name" value="DNA/RNA_pol_sf"/>
</dbReference>
<sequence length="174" mass="19492">MFSSSLNEVQRLGGRIATLSTFISRSAECGLPFFKTLRKTKNFIWDEECQQALEDLKTYVAELPLLTKLTPGKPPYLYLVVGQQVATLMEEDKWNWLLHTYGSSTFDGSKAGVVLTTLEGDELEYALSFDFKASNNETEYEALIVSIRLALDVGAKNLIAYSDSQQVTNQMEGK</sequence>
<gene>
    <name evidence="2" type="ORF">Sradi_2340700</name>
</gene>
<dbReference type="GO" id="GO:0004523">
    <property type="term" value="F:RNA-DNA hybrid ribonuclease activity"/>
    <property type="evidence" value="ECO:0007669"/>
    <property type="project" value="InterPro"/>
</dbReference>
<dbReference type="EMBL" id="JACGWJ010000009">
    <property type="protein sequence ID" value="KAL0399974.1"/>
    <property type="molecule type" value="Genomic_DNA"/>
</dbReference>
<dbReference type="PANTHER" id="PTHR48475">
    <property type="entry name" value="RIBONUCLEASE H"/>
    <property type="match status" value="1"/>
</dbReference>
<accession>A0AAW2T5H2</accession>
<dbReference type="Gene3D" id="3.30.420.10">
    <property type="entry name" value="Ribonuclease H-like superfamily/Ribonuclease H"/>
    <property type="match status" value="1"/>
</dbReference>
<dbReference type="GO" id="GO:0003676">
    <property type="term" value="F:nucleic acid binding"/>
    <property type="evidence" value="ECO:0007669"/>
    <property type="project" value="InterPro"/>
</dbReference>
<dbReference type="Pfam" id="PF13456">
    <property type="entry name" value="RVT_3"/>
    <property type="match status" value="1"/>
</dbReference>
<dbReference type="InterPro" id="IPR002156">
    <property type="entry name" value="RNaseH_domain"/>
</dbReference>
<proteinExistence type="predicted"/>
<dbReference type="SUPFAM" id="SSF56672">
    <property type="entry name" value="DNA/RNA polymerases"/>
    <property type="match status" value="1"/>
</dbReference>
<feature type="domain" description="RNase H type-1" evidence="1">
    <location>
        <begin position="109"/>
        <end position="174"/>
    </location>
</feature>
<dbReference type="InterPro" id="IPR043128">
    <property type="entry name" value="Rev_trsase/Diguanyl_cyclase"/>
</dbReference>
<reference evidence="2" key="1">
    <citation type="submission" date="2020-06" db="EMBL/GenBank/DDBJ databases">
        <authorList>
            <person name="Li T."/>
            <person name="Hu X."/>
            <person name="Zhang T."/>
            <person name="Song X."/>
            <person name="Zhang H."/>
            <person name="Dai N."/>
            <person name="Sheng W."/>
            <person name="Hou X."/>
            <person name="Wei L."/>
        </authorList>
    </citation>
    <scope>NUCLEOTIDE SEQUENCE</scope>
    <source>
        <strain evidence="2">G02</strain>
        <tissue evidence="2">Leaf</tissue>
    </source>
</reference>